<gene>
    <name evidence="2" type="ORF">BHR79_05625</name>
    <name evidence="3" type="ORF">EFE40_04630</name>
    <name evidence="4" type="ORF">SAMN04515625_1834</name>
</gene>
<evidence type="ECO:0000259" key="1">
    <source>
        <dbReference type="Pfam" id="PF01968"/>
    </source>
</evidence>
<proteinExistence type="predicted"/>
<dbReference type="Gene3D" id="3.30.420.40">
    <property type="match status" value="1"/>
</dbReference>
<reference evidence="4 6" key="2">
    <citation type="submission" date="2016-10" db="EMBL/GenBank/DDBJ databases">
        <authorList>
            <person name="de Groot N.N."/>
        </authorList>
    </citation>
    <scope>NUCLEOTIDE SEQUENCE [LARGE SCALE GENOMIC DNA]</scope>
    <source>
        <strain evidence="4 6">Z-7982</strain>
    </source>
</reference>
<dbReference type="OrthoDB" id="148086at2157"/>
<evidence type="ECO:0000313" key="2">
    <source>
        <dbReference type="EMBL" id="APH39018.1"/>
    </source>
</evidence>
<evidence type="ECO:0000313" key="3">
    <source>
        <dbReference type="EMBL" id="RNI09927.1"/>
    </source>
</evidence>
<dbReference type="EMBL" id="CP017921">
    <property type="protein sequence ID" value="APH39018.1"/>
    <property type="molecule type" value="Genomic_DNA"/>
</dbReference>
<evidence type="ECO:0000313" key="7">
    <source>
        <dbReference type="Proteomes" id="UP000267921"/>
    </source>
</evidence>
<dbReference type="Proteomes" id="UP000267921">
    <property type="component" value="Unassembled WGS sequence"/>
</dbReference>
<dbReference type="GeneID" id="30583224"/>
<dbReference type="RefSeq" id="WP_072561455.1">
    <property type="nucleotide sequence ID" value="NZ_CP017921.1"/>
</dbReference>
<dbReference type="Proteomes" id="UP000198669">
    <property type="component" value="Unassembled WGS sequence"/>
</dbReference>
<dbReference type="Pfam" id="PF01968">
    <property type="entry name" value="Hydantoinase_A"/>
    <property type="match status" value="1"/>
</dbReference>
<evidence type="ECO:0000313" key="4">
    <source>
        <dbReference type="EMBL" id="SDW90389.1"/>
    </source>
</evidence>
<dbReference type="Proteomes" id="UP000186879">
    <property type="component" value="Chromosome"/>
</dbReference>
<name>A0A1L3Q2B6_9EURY</name>
<dbReference type="InterPro" id="IPR002821">
    <property type="entry name" value="Hydantoinase_A"/>
</dbReference>
<dbReference type="Gene3D" id="3.30.420.190">
    <property type="entry name" value="conserved archaeal protein q6m145"/>
    <property type="match status" value="1"/>
</dbReference>
<dbReference type="InterPro" id="IPR043129">
    <property type="entry name" value="ATPase_NBD"/>
</dbReference>
<reference evidence="3 7" key="3">
    <citation type="submission" date="2018-10" db="EMBL/GenBank/DDBJ databases">
        <title>Cultivation of a novel Methanohalophilus strain from Kebrit Deep of the Red Sea and a genomic comparison of members of the genus Methanohalophilus.</title>
        <authorList>
            <person name="Guan Y."/>
            <person name="Ngugi D.K."/>
            <person name="Stingl U."/>
        </authorList>
    </citation>
    <scope>NUCLEOTIDE SEQUENCE [LARGE SCALE GENOMIC DNA]</scope>
    <source>
        <strain evidence="3 7">DSM 3094</strain>
    </source>
</reference>
<dbReference type="NCBIfam" id="TIGR03123">
    <property type="entry name" value="one_C_unchar_1"/>
    <property type="match status" value="1"/>
</dbReference>
<evidence type="ECO:0000313" key="5">
    <source>
        <dbReference type="Proteomes" id="UP000186879"/>
    </source>
</evidence>
<organism evidence="2 5">
    <name type="scientific">Methanohalophilus halophilus</name>
    <dbReference type="NCBI Taxonomy" id="2177"/>
    <lineage>
        <taxon>Archaea</taxon>
        <taxon>Methanobacteriati</taxon>
        <taxon>Methanobacteriota</taxon>
        <taxon>Stenosarchaea group</taxon>
        <taxon>Methanomicrobia</taxon>
        <taxon>Methanosarcinales</taxon>
        <taxon>Methanosarcinaceae</taxon>
        <taxon>Methanohalophilus</taxon>
    </lineage>
</organism>
<protein>
    <submittedName>
        <fullName evidence="2">H4MPT-linked C1 transfer pathway protein</fullName>
    </submittedName>
</protein>
<evidence type="ECO:0000313" key="6">
    <source>
        <dbReference type="Proteomes" id="UP000198669"/>
    </source>
</evidence>
<dbReference type="EMBL" id="FNMU01000006">
    <property type="protein sequence ID" value="SDW90389.1"/>
    <property type="molecule type" value="Genomic_DNA"/>
</dbReference>
<reference evidence="2 5" key="1">
    <citation type="submission" date="2016-10" db="EMBL/GenBank/DDBJ databases">
        <title>Methanohalophilus halophilus.</title>
        <authorList>
            <person name="L'haridon S."/>
        </authorList>
    </citation>
    <scope>NUCLEOTIDE SEQUENCE [LARGE SCALE GENOMIC DNA]</scope>
    <source>
        <strain evidence="2 5">Z-7982</strain>
    </source>
</reference>
<dbReference type="KEGG" id="mhaz:BHR79_05625"/>
<dbReference type="SUPFAM" id="SSF53067">
    <property type="entry name" value="Actin-like ATPase domain"/>
    <property type="match status" value="1"/>
</dbReference>
<dbReference type="EMBL" id="RJJG01000003">
    <property type="protein sequence ID" value="RNI09927.1"/>
    <property type="molecule type" value="Genomic_DNA"/>
</dbReference>
<dbReference type="GO" id="GO:0016787">
    <property type="term" value="F:hydrolase activity"/>
    <property type="evidence" value="ECO:0007669"/>
    <property type="project" value="InterPro"/>
</dbReference>
<dbReference type="InterPro" id="IPR002756">
    <property type="entry name" value="MfnF"/>
</dbReference>
<feature type="domain" description="Hydantoinase A/oxoprolinase" evidence="1">
    <location>
        <begin position="53"/>
        <end position="318"/>
    </location>
</feature>
<accession>A0A1L3Q2B6</accession>
<dbReference type="STRING" id="2177.BHR79_05625"/>
<dbReference type="AlphaFoldDB" id="A0A1L3Q2B6"/>
<sequence length="320" mass="34857">MKKLGIDIGGANTKIASPGGAVCELYYVPLWKETKLPTVLKNISENHNPSHVGVVMTGELADCYEDKTEGVIGIMDIVRDNFDCEIDFLDQEGNFIKHTQNPASLAAANWMASASFIARKMKDCLFVDMGSTTSDLIPVKNGKVVAHNTDTQRLANSELLYQGVLRTNIAALLDSVTIKPGNCRVASEFFATSADAYLLLSDIDEGAYTCETADGHGKSEKEAARRLARVVCADLNEIDMVDVRNIAVAVKDRQKERLSEAISELCHKHDINTVLAAGLGEFLIKNVCEELGVECISLAEEWSPDISKVFPAYAVANLLE</sequence>
<keyword evidence="5" id="KW-1185">Reference proteome</keyword>